<evidence type="ECO:0000256" key="1">
    <source>
        <dbReference type="ARBA" id="ARBA00006227"/>
    </source>
</evidence>
<dbReference type="Gene3D" id="3.90.1180.10">
    <property type="entry name" value="Ribosomal protein L13"/>
    <property type="match status" value="1"/>
</dbReference>
<dbReference type="FunFam" id="3.90.1180.10:FF:000001">
    <property type="entry name" value="50S ribosomal protein L13"/>
    <property type="match status" value="1"/>
</dbReference>
<keyword evidence="3 6" id="KW-0689">Ribosomal protein</keyword>
<protein>
    <recommendedName>
        <fullName evidence="5 6">Large ribosomal subunit protein uL13</fullName>
    </recommendedName>
</protein>
<gene>
    <name evidence="6 8" type="primary">rplM</name>
    <name evidence="9" type="ORF">HELGO_WM23165</name>
</gene>
<sequence>MDTLSYRTQSAKKATVSRTWLVVDAEGQPLGRMASKIATVLRGKHKTSYTPHVDCGDYVIVINAEKVLLTGNKMTQKIHYTHSGYPGGQKQRTPAQILAKHPNRLVEIAVKGMLPKTKLGNAMYKKLFVYEGTEHPHKAQQPSKLELK</sequence>
<evidence type="ECO:0000256" key="6">
    <source>
        <dbReference type="HAMAP-Rule" id="MF_01366"/>
    </source>
</evidence>
<dbReference type="InterPro" id="IPR023563">
    <property type="entry name" value="Ribosomal_uL13_CS"/>
</dbReference>
<evidence type="ECO:0000313" key="9">
    <source>
        <dbReference type="EMBL" id="CAA6828930.1"/>
    </source>
</evidence>
<evidence type="ECO:0000256" key="4">
    <source>
        <dbReference type="ARBA" id="ARBA00023274"/>
    </source>
</evidence>
<dbReference type="HAMAP" id="MF_01366">
    <property type="entry name" value="Ribosomal_uL13"/>
    <property type="match status" value="1"/>
</dbReference>
<reference evidence="9" key="1">
    <citation type="submission" date="2020-01" db="EMBL/GenBank/DDBJ databases">
        <authorList>
            <person name="Meier V. D."/>
            <person name="Meier V D."/>
        </authorList>
    </citation>
    <scope>NUCLEOTIDE SEQUENCE</scope>
    <source>
        <strain evidence="9">HLG_WM_MAG_10</strain>
    </source>
</reference>
<dbReference type="CDD" id="cd00392">
    <property type="entry name" value="Ribosomal_L13"/>
    <property type="match status" value="1"/>
</dbReference>
<organism evidence="9">
    <name type="scientific">uncultured Aureispira sp</name>
    <dbReference type="NCBI Taxonomy" id="1331704"/>
    <lineage>
        <taxon>Bacteria</taxon>
        <taxon>Pseudomonadati</taxon>
        <taxon>Bacteroidota</taxon>
        <taxon>Saprospiria</taxon>
        <taxon>Saprospirales</taxon>
        <taxon>Saprospiraceae</taxon>
        <taxon>Aureispira</taxon>
        <taxon>environmental samples</taxon>
    </lineage>
</organism>
<evidence type="ECO:0000256" key="5">
    <source>
        <dbReference type="ARBA" id="ARBA00035201"/>
    </source>
</evidence>
<evidence type="ECO:0000256" key="8">
    <source>
        <dbReference type="RuleBase" id="RU003878"/>
    </source>
</evidence>
<dbReference type="Pfam" id="PF00572">
    <property type="entry name" value="Ribosomal_L13"/>
    <property type="match status" value="1"/>
</dbReference>
<name>A0A6S6UJX5_9BACT</name>
<dbReference type="InterPro" id="IPR005822">
    <property type="entry name" value="Ribosomal_uL13"/>
</dbReference>
<dbReference type="GO" id="GO:0003735">
    <property type="term" value="F:structural constituent of ribosome"/>
    <property type="evidence" value="ECO:0007669"/>
    <property type="project" value="InterPro"/>
</dbReference>
<evidence type="ECO:0000256" key="3">
    <source>
        <dbReference type="ARBA" id="ARBA00022980"/>
    </source>
</evidence>
<comment type="similarity">
    <text evidence="1 6 7">Belongs to the universal ribosomal protein uL13 family.</text>
</comment>
<dbReference type="AlphaFoldDB" id="A0A6S6UJX5"/>
<keyword evidence="4 6" id="KW-0687">Ribonucleoprotein</keyword>
<dbReference type="GO" id="GO:0003729">
    <property type="term" value="F:mRNA binding"/>
    <property type="evidence" value="ECO:0007669"/>
    <property type="project" value="TreeGrafter"/>
</dbReference>
<dbReference type="NCBIfam" id="TIGR01066">
    <property type="entry name" value="rplM_bact"/>
    <property type="match status" value="1"/>
</dbReference>
<dbReference type="GO" id="GO:0022625">
    <property type="term" value="C:cytosolic large ribosomal subunit"/>
    <property type="evidence" value="ECO:0007669"/>
    <property type="project" value="TreeGrafter"/>
</dbReference>
<dbReference type="SUPFAM" id="SSF52161">
    <property type="entry name" value="Ribosomal protein L13"/>
    <property type="match status" value="1"/>
</dbReference>
<dbReference type="EMBL" id="CACVAQ010000449">
    <property type="protein sequence ID" value="CAA6828930.1"/>
    <property type="molecule type" value="Genomic_DNA"/>
</dbReference>
<dbReference type="GO" id="GO:0017148">
    <property type="term" value="P:negative regulation of translation"/>
    <property type="evidence" value="ECO:0007669"/>
    <property type="project" value="TreeGrafter"/>
</dbReference>
<comment type="subunit">
    <text evidence="2 6">Part of the 50S ribosomal subunit.</text>
</comment>
<dbReference type="InterPro" id="IPR005823">
    <property type="entry name" value="Ribosomal_uL13_bac-type"/>
</dbReference>
<dbReference type="PANTHER" id="PTHR11545:SF2">
    <property type="entry name" value="LARGE RIBOSOMAL SUBUNIT PROTEIN UL13M"/>
    <property type="match status" value="1"/>
</dbReference>
<proteinExistence type="inferred from homology"/>
<dbReference type="PROSITE" id="PS00783">
    <property type="entry name" value="RIBOSOMAL_L13"/>
    <property type="match status" value="1"/>
</dbReference>
<dbReference type="InterPro" id="IPR036899">
    <property type="entry name" value="Ribosomal_uL13_sf"/>
</dbReference>
<dbReference type="PIRSF" id="PIRSF002181">
    <property type="entry name" value="Ribosomal_L13"/>
    <property type="match status" value="1"/>
</dbReference>
<evidence type="ECO:0000256" key="2">
    <source>
        <dbReference type="ARBA" id="ARBA00011838"/>
    </source>
</evidence>
<evidence type="ECO:0000256" key="7">
    <source>
        <dbReference type="RuleBase" id="RU003877"/>
    </source>
</evidence>
<dbReference type="PANTHER" id="PTHR11545">
    <property type="entry name" value="RIBOSOMAL PROTEIN L13"/>
    <property type="match status" value="1"/>
</dbReference>
<comment type="function">
    <text evidence="6 8">This protein is one of the early assembly proteins of the 50S ribosomal subunit, although it is not seen to bind rRNA by itself. It is important during the early stages of 50S assembly.</text>
</comment>
<accession>A0A6S6UJX5</accession>
<dbReference type="GO" id="GO:0006412">
    <property type="term" value="P:translation"/>
    <property type="evidence" value="ECO:0007669"/>
    <property type="project" value="UniProtKB-UniRule"/>
</dbReference>